<evidence type="ECO:0000256" key="7">
    <source>
        <dbReference type="SAM" id="Phobius"/>
    </source>
</evidence>
<dbReference type="HOGENOM" id="CLU_000604_8_0_9"/>
<dbReference type="Pfam" id="PF02687">
    <property type="entry name" value="FtsX"/>
    <property type="match status" value="1"/>
</dbReference>
<dbReference type="RefSeq" id="WP_002355288.1">
    <property type="nucleotide sequence ID" value="NZ_GL454427.1"/>
</dbReference>
<evidence type="ECO:0000256" key="1">
    <source>
        <dbReference type="ARBA" id="ARBA00004651"/>
    </source>
</evidence>
<evidence type="ECO:0000313" key="10">
    <source>
        <dbReference type="EMBL" id="EFM83650.1"/>
    </source>
</evidence>
<dbReference type="InterPro" id="IPR003838">
    <property type="entry name" value="ABC3_permease_C"/>
</dbReference>
<evidence type="ECO:0000259" key="8">
    <source>
        <dbReference type="Pfam" id="PF02687"/>
    </source>
</evidence>
<dbReference type="EMBL" id="AEBR01000021">
    <property type="protein sequence ID" value="EFM83650.1"/>
    <property type="molecule type" value="Genomic_DNA"/>
</dbReference>
<dbReference type="PANTHER" id="PTHR30572:SF4">
    <property type="entry name" value="ABC TRANSPORTER PERMEASE YTRF"/>
    <property type="match status" value="1"/>
</dbReference>
<dbReference type="InterPro" id="IPR025857">
    <property type="entry name" value="MacB_PCD"/>
</dbReference>
<dbReference type="InterPro" id="IPR050250">
    <property type="entry name" value="Macrolide_Exporter_MacB"/>
</dbReference>
<dbReference type="GO" id="GO:0005886">
    <property type="term" value="C:plasma membrane"/>
    <property type="evidence" value="ECO:0007669"/>
    <property type="project" value="UniProtKB-SubCell"/>
</dbReference>
<reference evidence="10 11" key="1">
    <citation type="submission" date="2010-07" db="EMBL/GenBank/DDBJ databases">
        <authorList>
            <person name="Sid Ahmed O."/>
        </authorList>
    </citation>
    <scope>NUCLEOTIDE SEQUENCE [LARGE SCALE GENOMIC DNA]</scope>
    <source>
        <strain evidence="10 11">TX4248</strain>
    </source>
</reference>
<proteinExistence type="inferred from homology"/>
<comment type="subcellular location">
    <subcellularLocation>
        <location evidence="1">Cell membrane</location>
        <topology evidence="1">Multi-pass membrane protein</topology>
    </subcellularLocation>
</comment>
<accession>A0A125W8J2</accession>
<evidence type="ECO:0000256" key="5">
    <source>
        <dbReference type="ARBA" id="ARBA00023136"/>
    </source>
</evidence>
<dbReference type="GO" id="GO:0022857">
    <property type="term" value="F:transmembrane transporter activity"/>
    <property type="evidence" value="ECO:0007669"/>
    <property type="project" value="TreeGrafter"/>
</dbReference>
<comment type="caution">
    <text evidence="10">The sequence shown here is derived from an EMBL/GenBank/DDBJ whole genome shotgun (WGS) entry which is preliminary data.</text>
</comment>
<name>A0A125W8J2_ENTFL</name>
<protein>
    <submittedName>
        <fullName evidence="10">Efflux ABC transporter, permease protein</fullName>
    </submittedName>
</protein>
<feature type="transmembrane region" description="Helical" evidence="7">
    <location>
        <begin position="330"/>
        <end position="358"/>
    </location>
</feature>
<feature type="domain" description="ABC3 transporter permease C-terminal" evidence="8">
    <location>
        <begin position="290"/>
        <end position="403"/>
    </location>
</feature>
<evidence type="ECO:0000256" key="6">
    <source>
        <dbReference type="ARBA" id="ARBA00038076"/>
    </source>
</evidence>
<evidence type="ECO:0000259" key="9">
    <source>
        <dbReference type="Pfam" id="PF12704"/>
    </source>
</evidence>
<dbReference type="Pfam" id="PF12704">
    <property type="entry name" value="MacB_PCD"/>
    <property type="match status" value="1"/>
</dbReference>
<keyword evidence="4 7" id="KW-1133">Transmembrane helix</keyword>
<feature type="transmembrane region" description="Helical" evidence="7">
    <location>
        <begin position="370"/>
        <end position="396"/>
    </location>
</feature>
<feature type="domain" description="MacB-like periplasmic core" evidence="9">
    <location>
        <begin position="21"/>
        <end position="247"/>
    </location>
</feature>
<gene>
    <name evidence="10" type="ORF">HMPREF9498_00752</name>
</gene>
<keyword evidence="3 7" id="KW-0812">Transmembrane</keyword>
<sequence>MIANLFVSTFLSLKAHKLRVFLTMVGIIIGITSVVTISALGEGMKRQVVKASSAVNADVLKIHYTMSDGSSDNFMSYEEPDYTFSRVDLKKLQDIQGIESIYPQYGESMMGGGDNLFVPMDYFGAQANLSITSTKGQNDILYGRDFQPSDANTDAIVLNHDIFEAQIRLDDPSQLIGKAVSIGGYMYKVIGILAPKDLDSLGMNDDWATAMSSFVSRESYNKLAKTKAISGINIKVREGADREAILGQAITILSENHPEVKGTFKENDQDQQLQQQMEEMVTGMTMFLMAITAISLLVGGIGVMNIMYVSVTERKREIGIRRAIGAKPRVILFQFLMEAAFITLIGGLIGVGCGYLLATVVGGYISITPIITPSIFAISTLVSVFTGIFFGIIPAIGASRMDPIKAIYN</sequence>
<dbReference type="Proteomes" id="UP000004846">
    <property type="component" value="Unassembled WGS sequence"/>
</dbReference>
<dbReference type="AlphaFoldDB" id="A0A125W8J2"/>
<keyword evidence="5 7" id="KW-0472">Membrane</keyword>
<dbReference type="PANTHER" id="PTHR30572">
    <property type="entry name" value="MEMBRANE COMPONENT OF TRANSPORTER-RELATED"/>
    <property type="match status" value="1"/>
</dbReference>
<evidence type="ECO:0000256" key="2">
    <source>
        <dbReference type="ARBA" id="ARBA00022475"/>
    </source>
</evidence>
<feature type="transmembrane region" description="Helical" evidence="7">
    <location>
        <begin position="286"/>
        <end position="309"/>
    </location>
</feature>
<evidence type="ECO:0000256" key="4">
    <source>
        <dbReference type="ARBA" id="ARBA00022989"/>
    </source>
</evidence>
<evidence type="ECO:0000256" key="3">
    <source>
        <dbReference type="ARBA" id="ARBA00022692"/>
    </source>
</evidence>
<evidence type="ECO:0000313" key="11">
    <source>
        <dbReference type="Proteomes" id="UP000004846"/>
    </source>
</evidence>
<feature type="transmembrane region" description="Helical" evidence="7">
    <location>
        <begin position="20"/>
        <end position="40"/>
    </location>
</feature>
<organism evidence="10 11">
    <name type="scientific">Enterococcus faecalis TX4248</name>
    <dbReference type="NCBI Taxonomy" id="749495"/>
    <lineage>
        <taxon>Bacteria</taxon>
        <taxon>Bacillati</taxon>
        <taxon>Bacillota</taxon>
        <taxon>Bacilli</taxon>
        <taxon>Lactobacillales</taxon>
        <taxon>Enterococcaceae</taxon>
        <taxon>Enterococcus</taxon>
    </lineage>
</organism>
<comment type="similarity">
    <text evidence="6">Belongs to the ABC-4 integral membrane protein family.</text>
</comment>
<keyword evidence="2" id="KW-1003">Cell membrane</keyword>